<organism evidence="2">
    <name type="scientific">freshwater metagenome</name>
    <dbReference type="NCBI Taxonomy" id="449393"/>
    <lineage>
        <taxon>unclassified sequences</taxon>
        <taxon>metagenomes</taxon>
        <taxon>ecological metagenomes</taxon>
    </lineage>
</organism>
<dbReference type="InterPro" id="IPR007263">
    <property type="entry name" value="DCC1-like"/>
</dbReference>
<feature type="transmembrane region" description="Helical" evidence="1">
    <location>
        <begin position="80"/>
        <end position="100"/>
    </location>
</feature>
<protein>
    <submittedName>
        <fullName evidence="2">Unannotated protein</fullName>
    </submittedName>
</protein>
<name>A0A6J6HZX0_9ZZZZ</name>
<keyword evidence="1" id="KW-1133">Transmembrane helix</keyword>
<evidence type="ECO:0000313" key="2">
    <source>
        <dbReference type="EMBL" id="CAB4617065.1"/>
    </source>
</evidence>
<keyword evidence="1" id="KW-0812">Transmembrane</keyword>
<sequence length="123" mass="13941">MTGTALLIYDGDCAFCKNCLRIAIERLPLMPRYAAFQRLNLADFGLSIGDAQTQVWLIDKDKKLGGHKAVAWIFSQQKSLFWRLLGWLILVGSPVSAYVYRWVAKNRHKLPGGTKECSIEDRP</sequence>
<reference evidence="2" key="1">
    <citation type="submission" date="2020-05" db="EMBL/GenBank/DDBJ databases">
        <authorList>
            <person name="Chiriac C."/>
            <person name="Salcher M."/>
            <person name="Ghai R."/>
            <person name="Kavagutti S V."/>
        </authorList>
    </citation>
    <scope>NUCLEOTIDE SEQUENCE</scope>
</reference>
<accession>A0A6J6HZX0</accession>
<evidence type="ECO:0000256" key="1">
    <source>
        <dbReference type="SAM" id="Phobius"/>
    </source>
</evidence>
<dbReference type="AlphaFoldDB" id="A0A6J6HZX0"/>
<dbReference type="Pfam" id="PF04134">
    <property type="entry name" value="DCC1-like"/>
    <property type="match status" value="1"/>
</dbReference>
<dbReference type="GO" id="GO:0015035">
    <property type="term" value="F:protein-disulfide reductase activity"/>
    <property type="evidence" value="ECO:0007669"/>
    <property type="project" value="InterPro"/>
</dbReference>
<keyword evidence="1" id="KW-0472">Membrane</keyword>
<gene>
    <name evidence="2" type="ORF">UFOPK1909_00263</name>
</gene>
<proteinExistence type="predicted"/>
<dbReference type="EMBL" id="CAEZVD010000011">
    <property type="protein sequence ID" value="CAB4617065.1"/>
    <property type="molecule type" value="Genomic_DNA"/>
</dbReference>